<feature type="region of interest" description="Disordered" evidence="1">
    <location>
        <begin position="65"/>
        <end position="87"/>
    </location>
</feature>
<keyword evidence="3" id="KW-1185">Reference proteome</keyword>
<gene>
    <name evidence="2" type="ORF">M441DRAFT_436095</name>
</gene>
<dbReference type="EMBL" id="KZ679264">
    <property type="protein sequence ID" value="PTB39316.1"/>
    <property type="molecule type" value="Genomic_DNA"/>
</dbReference>
<dbReference type="Proteomes" id="UP000240493">
    <property type="component" value="Unassembled WGS sequence"/>
</dbReference>
<sequence length="87" mass="9602">MQRKCGSPRRAGSLPPTLSSLLGCWASFFALMEIFSRLLSALCFATRDPASYIILCRWSHRALAGSDGQHRSHPLSISRPALQGWLS</sequence>
<dbReference type="PROSITE" id="PS51257">
    <property type="entry name" value="PROKAR_LIPOPROTEIN"/>
    <property type="match status" value="1"/>
</dbReference>
<proteinExistence type="predicted"/>
<name>A0A2T3Z3B6_TRIA4</name>
<accession>A0A2T3Z3B6</accession>
<evidence type="ECO:0000256" key="1">
    <source>
        <dbReference type="SAM" id="MobiDB-lite"/>
    </source>
</evidence>
<protein>
    <submittedName>
        <fullName evidence="2">Uncharacterized protein</fullName>
    </submittedName>
</protein>
<dbReference type="AlphaFoldDB" id="A0A2T3Z3B6"/>
<reference evidence="2 3" key="1">
    <citation type="submission" date="2016-07" db="EMBL/GenBank/DDBJ databases">
        <title>Multiple horizontal gene transfer events from other fungi enriched the ability of initially mycotrophic Trichoderma (Ascomycota) to feed on dead plant biomass.</title>
        <authorList>
            <consortium name="DOE Joint Genome Institute"/>
            <person name="Aerts A."/>
            <person name="Atanasova L."/>
            <person name="Chenthamara K."/>
            <person name="Zhang J."/>
            <person name="Grujic M."/>
            <person name="Henrissat B."/>
            <person name="Kuo A."/>
            <person name="Salamov A."/>
            <person name="Lipzen A."/>
            <person name="Labutti K."/>
            <person name="Barry K."/>
            <person name="Miao Y."/>
            <person name="Rahimi M.J."/>
            <person name="Shen Q."/>
            <person name="Grigoriev I.V."/>
            <person name="Kubicek C.P."/>
            <person name="Druzhinina I.S."/>
        </authorList>
    </citation>
    <scope>NUCLEOTIDE SEQUENCE [LARGE SCALE GENOMIC DNA]</scope>
    <source>
        <strain evidence="2 3">CBS 433.97</strain>
    </source>
</reference>
<evidence type="ECO:0000313" key="3">
    <source>
        <dbReference type="Proteomes" id="UP000240493"/>
    </source>
</evidence>
<organism evidence="2 3">
    <name type="scientific">Trichoderma asperellum (strain ATCC 204424 / CBS 433.97 / NBRC 101777)</name>
    <dbReference type="NCBI Taxonomy" id="1042311"/>
    <lineage>
        <taxon>Eukaryota</taxon>
        <taxon>Fungi</taxon>
        <taxon>Dikarya</taxon>
        <taxon>Ascomycota</taxon>
        <taxon>Pezizomycotina</taxon>
        <taxon>Sordariomycetes</taxon>
        <taxon>Hypocreomycetidae</taxon>
        <taxon>Hypocreales</taxon>
        <taxon>Hypocreaceae</taxon>
        <taxon>Trichoderma</taxon>
    </lineage>
</organism>
<evidence type="ECO:0000313" key="2">
    <source>
        <dbReference type="EMBL" id="PTB39316.1"/>
    </source>
</evidence>